<gene>
    <name evidence="7" type="ORF">FGK64_12920</name>
</gene>
<comment type="caution">
    <text evidence="7">The sequence shown here is derived from an EMBL/GenBank/DDBJ whole genome shotgun (WGS) entry which is preliminary data.</text>
</comment>
<dbReference type="RefSeq" id="WP_138864179.1">
    <property type="nucleotide sequence ID" value="NZ_VCPC01000002.1"/>
</dbReference>
<dbReference type="PANTHER" id="PTHR43716">
    <property type="entry name" value="D-2-HYDROXYGLUTARATE DEHYDROGENASE, MITOCHONDRIAL"/>
    <property type="match status" value="1"/>
</dbReference>
<dbReference type="InterPro" id="IPR016164">
    <property type="entry name" value="FAD-linked_Oxase-like_C"/>
</dbReference>
<dbReference type="SUPFAM" id="SSF55103">
    <property type="entry name" value="FAD-linked oxidases, C-terminal domain"/>
    <property type="match status" value="1"/>
</dbReference>
<feature type="domain" description="FAD-binding PCMH-type" evidence="6">
    <location>
        <begin position="35"/>
        <end position="215"/>
    </location>
</feature>
<dbReference type="InterPro" id="IPR016169">
    <property type="entry name" value="FAD-bd_PCMH_sub2"/>
</dbReference>
<evidence type="ECO:0000259" key="6">
    <source>
        <dbReference type="PROSITE" id="PS51387"/>
    </source>
</evidence>
<dbReference type="Gene3D" id="3.30.70.2190">
    <property type="match status" value="1"/>
</dbReference>
<keyword evidence="5" id="KW-0560">Oxidoreductase</keyword>
<proteinExistence type="inferred from homology"/>
<keyword evidence="8" id="KW-1185">Reference proteome</keyword>
<accession>A0ABY2XBE1</accession>
<organism evidence="7 8">
    <name type="scientific">Arenibacterium halophilum</name>
    <dbReference type="NCBI Taxonomy" id="2583821"/>
    <lineage>
        <taxon>Bacteria</taxon>
        <taxon>Pseudomonadati</taxon>
        <taxon>Pseudomonadota</taxon>
        <taxon>Alphaproteobacteria</taxon>
        <taxon>Rhodobacterales</taxon>
        <taxon>Paracoccaceae</taxon>
        <taxon>Arenibacterium</taxon>
    </lineage>
</organism>
<dbReference type="SUPFAM" id="SSF56176">
    <property type="entry name" value="FAD-binding/transporter-associated domain-like"/>
    <property type="match status" value="1"/>
</dbReference>
<dbReference type="PROSITE" id="PS51387">
    <property type="entry name" value="FAD_PCMH"/>
    <property type="match status" value="1"/>
</dbReference>
<dbReference type="InterPro" id="IPR051264">
    <property type="entry name" value="FAD-oxidored/transferase_4"/>
</dbReference>
<evidence type="ECO:0000313" key="8">
    <source>
        <dbReference type="Proteomes" id="UP001191082"/>
    </source>
</evidence>
<keyword evidence="3" id="KW-0285">Flavoprotein</keyword>
<dbReference type="EMBL" id="VCPC01000002">
    <property type="protein sequence ID" value="TMV13626.1"/>
    <property type="molecule type" value="Genomic_DNA"/>
</dbReference>
<name>A0ABY2XBE1_9RHOB</name>
<dbReference type="Pfam" id="PF02913">
    <property type="entry name" value="FAD-oxidase_C"/>
    <property type="match status" value="1"/>
</dbReference>
<evidence type="ECO:0000256" key="5">
    <source>
        <dbReference type="ARBA" id="ARBA00023002"/>
    </source>
</evidence>
<dbReference type="Gene3D" id="3.30.43.10">
    <property type="entry name" value="Uridine Diphospho-n-acetylenolpyruvylglucosamine Reductase, domain 2"/>
    <property type="match status" value="1"/>
</dbReference>
<evidence type="ECO:0000313" key="7">
    <source>
        <dbReference type="EMBL" id="TMV13626.1"/>
    </source>
</evidence>
<dbReference type="InterPro" id="IPR006094">
    <property type="entry name" value="Oxid_FAD_bind_N"/>
</dbReference>
<comment type="similarity">
    <text evidence="2">Belongs to the FAD-binding oxidoreductase/transferase type 4 family.</text>
</comment>
<comment type="cofactor">
    <cofactor evidence="1">
        <name>FAD</name>
        <dbReference type="ChEBI" id="CHEBI:57692"/>
    </cofactor>
</comment>
<sequence length="464" mass="49379">MTDSHYEALGALLGRGGVLRGADIGPRYFTDWRGEGPVRPELVLRPATTKEMSQILAYCHRESLSVAVQGGMTGLVRGAVPQPGEVVIATDRMTAVAAPDVAGRTIVAEAGAPLQAVQEAAEAAGLFFPLDLGARGSCTIGGNIATNAGGNRVIRYGMTRDLVLGLEAVQADGTVIDAMGSYIKNNTGYDLKQMFIGAEGTLGIVTRAVLRLFPRPQSQAVAYCGLDSFDAVVGFLAHMQTTIGASLSAFEVLWSATYDAICEKVPQVRAALPRGHRFYVLTEMMGSDGARDPERFEETLGMALEQGLLADAVVSKSDAEVRALWELRDGMAHAMGAERPIVSFDISLAVSDMADLEQVLSDRLRAHMADPMILIGGHLGDGNLHLAVRANGVAPEDQPLQAIEREVYALVGARRGSVSAEHGIGLSKRAYLPQSRSPQEIAMMRSLRGALDPKGILNRGRIFG</sequence>
<dbReference type="Gene3D" id="3.30.70.2740">
    <property type="match status" value="1"/>
</dbReference>
<dbReference type="InterPro" id="IPR036318">
    <property type="entry name" value="FAD-bd_PCMH-like_sf"/>
</dbReference>
<dbReference type="InterPro" id="IPR016171">
    <property type="entry name" value="Vanillyl_alc_oxidase_C-sub2"/>
</dbReference>
<dbReference type="Pfam" id="PF01565">
    <property type="entry name" value="FAD_binding_4"/>
    <property type="match status" value="1"/>
</dbReference>
<evidence type="ECO:0000256" key="3">
    <source>
        <dbReference type="ARBA" id="ARBA00022630"/>
    </source>
</evidence>
<evidence type="ECO:0000256" key="1">
    <source>
        <dbReference type="ARBA" id="ARBA00001974"/>
    </source>
</evidence>
<dbReference type="InterPro" id="IPR016167">
    <property type="entry name" value="FAD-bd_PCMH_sub1"/>
</dbReference>
<evidence type="ECO:0000256" key="2">
    <source>
        <dbReference type="ARBA" id="ARBA00008000"/>
    </source>
</evidence>
<dbReference type="Gene3D" id="1.10.45.10">
    <property type="entry name" value="Vanillyl-alcohol Oxidase, Chain A, domain 4"/>
    <property type="match status" value="1"/>
</dbReference>
<dbReference type="Gene3D" id="3.30.465.10">
    <property type="match status" value="1"/>
</dbReference>
<dbReference type="InterPro" id="IPR016166">
    <property type="entry name" value="FAD-bd_PCMH"/>
</dbReference>
<evidence type="ECO:0000256" key="4">
    <source>
        <dbReference type="ARBA" id="ARBA00022827"/>
    </source>
</evidence>
<dbReference type="Proteomes" id="UP001191082">
    <property type="component" value="Unassembled WGS sequence"/>
</dbReference>
<reference evidence="7 8" key="1">
    <citation type="submission" date="2019-05" db="EMBL/GenBank/DDBJ databases">
        <title>Marivita sp. nov. isolated from sea sediment.</title>
        <authorList>
            <person name="Kim W."/>
        </authorList>
    </citation>
    <scope>NUCLEOTIDE SEQUENCE [LARGE SCALE GENOMIC DNA]</scope>
    <source>
        <strain evidence="7 8">CAU 1492</strain>
    </source>
</reference>
<keyword evidence="4" id="KW-0274">FAD</keyword>
<protein>
    <submittedName>
        <fullName evidence="7">FAD-binding oxidoreductase</fullName>
    </submittedName>
</protein>
<dbReference type="PANTHER" id="PTHR43716:SF1">
    <property type="entry name" value="D-2-HYDROXYGLUTARATE DEHYDROGENASE, MITOCHONDRIAL"/>
    <property type="match status" value="1"/>
</dbReference>
<dbReference type="InterPro" id="IPR004113">
    <property type="entry name" value="FAD-bd_oxidored_4_C"/>
</dbReference>